<accession>A0A831XCY9</accession>
<evidence type="ECO:0000313" key="2">
    <source>
        <dbReference type="EMBL" id="HEN40767.1"/>
    </source>
</evidence>
<dbReference type="EMBL" id="DSOV01000001">
    <property type="protein sequence ID" value="HEN40767.1"/>
    <property type="molecule type" value="Genomic_DNA"/>
</dbReference>
<dbReference type="Gene3D" id="3.20.20.210">
    <property type="match status" value="1"/>
</dbReference>
<dbReference type="GO" id="GO:0006779">
    <property type="term" value="P:porphyrin-containing compound biosynthetic process"/>
    <property type="evidence" value="ECO:0007669"/>
    <property type="project" value="InterPro"/>
</dbReference>
<protein>
    <submittedName>
        <fullName evidence="2">Uroporphyrinogen decarboxylase</fullName>
    </submittedName>
</protein>
<evidence type="ECO:0000259" key="1">
    <source>
        <dbReference type="Pfam" id="PF01208"/>
    </source>
</evidence>
<dbReference type="InterPro" id="IPR000257">
    <property type="entry name" value="Uroporphyrinogen_deCOase"/>
</dbReference>
<organism evidence="2">
    <name type="scientific">Geobacter metallireducens</name>
    <dbReference type="NCBI Taxonomy" id="28232"/>
    <lineage>
        <taxon>Bacteria</taxon>
        <taxon>Pseudomonadati</taxon>
        <taxon>Thermodesulfobacteriota</taxon>
        <taxon>Desulfuromonadia</taxon>
        <taxon>Geobacterales</taxon>
        <taxon>Geobacteraceae</taxon>
        <taxon>Geobacter</taxon>
    </lineage>
</organism>
<dbReference type="Pfam" id="PF01208">
    <property type="entry name" value="URO-D"/>
    <property type="match status" value="1"/>
</dbReference>
<dbReference type="GO" id="GO:0004853">
    <property type="term" value="F:uroporphyrinogen decarboxylase activity"/>
    <property type="evidence" value="ECO:0007669"/>
    <property type="project" value="InterPro"/>
</dbReference>
<proteinExistence type="predicted"/>
<dbReference type="InterPro" id="IPR038071">
    <property type="entry name" value="UROD/MetE-like_sf"/>
</dbReference>
<reference evidence="2" key="1">
    <citation type="journal article" date="2020" name="mSystems">
        <title>Genome- and Community-Level Interaction Insights into Carbon Utilization and Element Cycling Functions of Hydrothermarchaeota in Hydrothermal Sediment.</title>
        <authorList>
            <person name="Zhou Z."/>
            <person name="Liu Y."/>
            <person name="Xu W."/>
            <person name="Pan J."/>
            <person name="Luo Z.H."/>
            <person name="Li M."/>
        </authorList>
    </citation>
    <scope>NUCLEOTIDE SEQUENCE [LARGE SCALE GENOMIC DNA]</scope>
    <source>
        <strain evidence="2">SpSt-349</strain>
    </source>
</reference>
<name>A0A831XCY9_GEOME</name>
<sequence>MTAVERVMAAFTGEESDRPPFTLTLSLYGARLTGVPLYRHYTDAALYADGQARVADLVAPDIIFAPFALAREAEAFGAELAYHPDGPPTVRTHPFRTPRDAASLSLPSVDASPGLAYLRESIRRLGDHFGGRVPLAGVLTAPADLPGMLMGLEGWLETLLFEPDLADAILAVTAEHFVALAGELAAAGASCIAIPLMLANPRLVTPAVISRSIVPPLGRAFARSPLPIILHHGGNPAIPFLPVVKDLPNVAGFVIGPSDSFGEARAIVGEGRLLLGNLNGPVLNRLTPGQARKRTEDILGTRRGDRHFILASSSADLPLDTPPEVLLAIRNAVVGEGGGP</sequence>
<comment type="caution">
    <text evidence="2">The sequence shown here is derived from an EMBL/GenBank/DDBJ whole genome shotgun (WGS) entry which is preliminary data.</text>
</comment>
<feature type="domain" description="Uroporphyrinogen decarboxylase (URO-D)" evidence="1">
    <location>
        <begin position="4"/>
        <end position="333"/>
    </location>
</feature>
<dbReference type="AlphaFoldDB" id="A0A831XCY9"/>
<dbReference type="InterPro" id="IPR052024">
    <property type="entry name" value="Methanogen_methyltrans"/>
</dbReference>
<dbReference type="SUPFAM" id="SSF51726">
    <property type="entry name" value="UROD/MetE-like"/>
    <property type="match status" value="1"/>
</dbReference>
<dbReference type="PANTHER" id="PTHR47099:SF1">
    <property type="entry name" value="METHYLCOBAMIDE:COM METHYLTRANSFERASE MTBA"/>
    <property type="match status" value="1"/>
</dbReference>
<dbReference type="PANTHER" id="PTHR47099">
    <property type="entry name" value="METHYLCOBAMIDE:COM METHYLTRANSFERASE MTBA"/>
    <property type="match status" value="1"/>
</dbReference>
<dbReference type="CDD" id="cd03465">
    <property type="entry name" value="URO-D_like"/>
    <property type="match status" value="1"/>
</dbReference>
<gene>
    <name evidence="2" type="ORF">ENQ87_00085</name>
</gene>